<reference evidence="2 3" key="1">
    <citation type="submission" date="2019-03" db="EMBL/GenBank/DDBJ databases">
        <title>First draft genome of Liparis tanakae, snailfish: a comprehensive survey of snailfish specific genes.</title>
        <authorList>
            <person name="Kim W."/>
            <person name="Song I."/>
            <person name="Jeong J.-H."/>
            <person name="Kim D."/>
            <person name="Kim S."/>
            <person name="Ryu S."/>
            <person name="Song J.Y."/>
            <person name="Lee S.K."/>
        </authorList>
    </citation>
    <scope>NUCLEOTIDE SEQUENCE [LARGE SCALE GENOMIC DNA]</scope>
    <source>
        <tissue evidence="2">Muscle</tissue>
    </source>
</reference>
<sequence length="178" mass="18602">MCTGAFDLVSCAGRGIPWEASGETGDRVQEQVLTAALPEGPLCPPSSAPPPEDSFGLMKFSACVQVQVQSQESERSAALSAGEGRGLMCLLKACCFVNTEASALTPWKPSASGRHGDGRGGSLHPGRRETERRRRIEGEKEEAMGGGRRRVPASVASARGCRRVLCAADCLIGTEAAG</sequence>
<evidence type="ECO:0000313" key="3">
    <source>
        <dbReference type="Proteomes" id="UP000314294"/>
    </source>
</evidence>
<dbReference type="Proteomes" id="UP000314294">
    <property type="component" value="Unassembled WGS sequence"/>
</dbReference>
<dbReference type="EMBL" id="SRLO01000299">
    <property type="protein sequence ID" value="TNN62202.1"/>
    <property type="molecule type" value="Genomic_DNA"/>
</dbReference>
<name>A0A4Z2HBP3_9TELE</name>
<comment type="caution">
    <text evidence="2">The sequence shown here is derived from an EMBL/GenBank/DDBJ whole genome shotgun (WGS) entry which is preliminary data.</text>
</comment>
<keyword evidence="3" id="KW-1185">Reference proteome</keyword>
<evidence type="ECO:0000256" key="1">
    <source>
        <dbReference type="SAM" id="MobiDB-lite"/>
    </source>
</evidence>
<organism evidence="2 3">
    <name type="scientific">Liparis tanakae</name>
    <name type="common">Tanaka's snailfish</name>
    <dbReference type="NCBI Taxonomy" id="230148"/>
    <lineage>
        <taxon>Eukaryota</taxon>
        <taxon>Metazoa</taxon>
        <taxon>Chordata</taxon>
        <taxon>Craniata</taxon>
        <taxon>Vertebrata</taxon>
        <taxon>Euteleostomi</taxon>
        <taxon>Actinopterygii</taxon>
        <taxon>Neopterygii</taxon>
        <taxon>Teleostei</taxon>
        <taxon>Neoteleostei</taxon>
        <taxon>Acanthomorphata</taxon>
        <taxon>Eupercaria</taxon>
        <taxon>Perciformes</taxon>
        <taxon>Cottioidei</taxon>
        <taxon>Cottales</taxon>
        <taxon>Liparidae</taxon>
        <taxon>Liparis</taxon>
    </lineage>
</organism>
<evidence type="ECO:0000313" key="2">
    <source>
        <dbReference type="EMBL" id="TNN62202.1"/>
    </source>
</evidence>
<protein>
    <submittedName>
        <fullName evidence="2">Uncharacterized protein</fullName>
    </submittedName>
</protein>
<accession>A0A4Z2HBP3</accession>
<dbReference type="AlphaFoldDB" id="A0A4Z2HBP3"/>
<proteinExistence type="predicted"/>
<gene>
    <name evidence="2" type="ORF">EYF80_027582</name>
</gene>
<feature type="compositionally biased region" description="Basic and acidic residues" evidence="1">
    <location>
        <begin position="126"/>
        <end position="143"/>
    </location>
</feature>
<feature type="region of interest" description="Disordered" evidence="1">
    <location>
        <begin position="106"/>
        <end position="150"/>
    </location>
</feature>